<dbReference type="SUPFAM" id="SSF56104">
    <property type="entry name" value="SAICAR synthase-like"/>
    <property type="match status" value="1"/>
</dbReference>
<dbReference type="EMBL" id="LDAU01000195">
    <property type="protein sequence ID" value="KRX00112.1"/>
    <property type="molecule type" value="Genomic_DNA"/>
</dbReference>
<dbReference type="GO" id="GO:0005886">
    <property type="term" value="C:plasma membrane"/>
    <property type="evidence" value="ECO:0007669"/>
    <property type="project" value="TreeGrafter"/>
</dbReference>
<proteinExistence type="predicted"/>
<name>A0A0V0QDA3_PSEPJ</name>
<organism evidence="4 5">
    <name type="scientific">Pseudocohnilembus persalinus</name>
    <name type="common">Ciliate</name>
    <dbReference type="NCBI Taxonomy" id="266149"/>
    <lineage>
        <taxon>Eukaryota</taxon>
        <taxon>Sar</taxon>
        <taxon>Alveolata</taxon>
        <taxon>Ciliophora</taxon>
        <taxon>Intramacronucleata</taxon>
        <taxon>Oligohymenophorea</taxon>
        <taxon>Scuticociliatia</taxon>
        <taxon>Philasterida</taxon>
        <taxon>Pseudocohnilembidae</taxon>
        <taxon>Pseudocohnilembus</taxon>
    </lineage>
</organism>
<dbReference type="Proteomes" id="UP000054937">
    <property type="component" value="Unassembled WGS sequence"/>
</dbReference>
<dbReference type="SMART" id="SM00330">
    <property type="entry name" value="PIPKc"/>
    <property type="match status" value="1"/>
</dbReference>
<feature type="compositionally biased region" description="Low complexity" evidence="2">
    <location>
        <begin position="821"/>
        <end position="832"/>
    </location>
</feature>
<dbReference type="OMA" id="PPREYAM"/>
<protein>
    <recommendedName>
        <fullName evidence="3">PIPK domain-containing protein</fullName>
    </recommendedName>
</protein>
<dbReference type="PROSITE" id="PS51455">
    <property type="entry name" value="PIPK"/>
    <property type="match status" value="1"/>
</dbReference>
<keyword evidence="1" id="KW-0808">Transferase</keyword>
<dbReference type="InterPro" id="IPR023610">
    <property type="entry name" value="PInositol-4/5-P-5/4-kinase"/>
</dbReference>
<accession>A0A0V0QDA3</accession>
<dbReference type="Gene3D" id="3.30.810.10">
    <property type="entry name" value="2-Layer Sandwich"/>
    <property type="match status" value="1"/>
</dbReference>
<dbReference type="InterPro" id="IPR027483">
    <property type="entry name" value="PInositol-4-P-4/5-kinase_C_sf"/>
</dbReference>
<evidence type="ECO:0000313" key="4">
    <source>
        <dbReference type="EMBL" id="KRX00112.1"/>
    </source>
</evidence>
<dbReference type="Gene3D" id="3.30.800.10">
    <property type="entry name" value="Phosphatidylinositol Phosphate Kinase II Beta"/>
    <property type="match status" value="1"/>
</dbReference>
<keyword evidence="1" id="KW-0418">Kinase</keyword>
<reference evidence="4 5" key="1">
    <citation type="journal article" date="2015" name="Sci. Rep.">
        <title>Genome of the facultative scuticociliatosis pathogen Pseudocohnilembus persalinus provides insight into its virulence through horizontal gene transfer.</title>
        <authorList>
            <person name="Xiong J."/>
            <person name="Wang G."/>
            <person name="Cheng J."/>
            <person name="Tian M."/>
            <person name="Pan X."/>
            <person name="Warren A."/>
            <person name="Jiang C."/>
            <person name="Yuan D."/>
            <person name="Miao W."/>
        </authorList>
    </citation>
    <scope>NUCLEOTIDE SEQUENCE [LARGE SCALE GENOMIC DNA]</scope>
    <source>
        <strain evidence="4">36N120E</strain>
    </source>
</reference>
<dbReference type="InterPro" id="IPR002498">
    <property type="entry name" value="PInositol-4-P-4/5-kinase_core"/>
</dbReference>
<evidence type="ECO:0000313" key="5">
    <source>
        <dbReference type="Proteomes" id="UP000054937"/>
    </source>
</evidence>
<evidence type="ECO:0000256" key="2">
    <source>
        <dbReference type="SAM" id="MobiDB-lite"/>
    </source>
</evidence>
<dbReference type="OrthoDB" id="2129491at2759"/>
<comment type="caution">
    <text evidence="4">The sequence shown here is derived from an EMBL/GenBank/DDBJ whole genome shotgun (WGS) entry which is preliminary data.</text>
</comment>
<dbReference type="PANTHER" id="PTHR23086">
    <property type="entry name" value="PHOSPHATIDYLINOSITOL-4-PHOSPHATE 5-KINASE"/>
    <property type="match status" value="1"/>
</dbReference>
<dbReference type="InParanoid" id="A0A0V0QDA3"/>
<dbReference type="GO" id="GO:0005524">
    <property type="term" value="F:ATP binding"/>
    <property type="evidence" value="ECO:0007669"/>
    <property type="project" value="UniProtKB-UniRule"/>
</dbReference>
<dbReference type="InterPro" id="IPR027484">
    <property type="entry name" value="PInositol-4-P-5-kinase_N"/>
</dbReference>
<dbReference type="PANTHER" id="PTHR23086:SF8">
    <property type="entry name" value="PHOSPHATIDYLINOSITOL 5-PHOSPHATE 4-KINASE, ISOFORM A"/>
    <property type="match status" value="1"/>
</dbReference>
<sequence>MQANQKLNPAKYNFNEDEVQLIKQRFDKYAQNGIMDKYSFREMLGILGTDDAPFLSDRIFYVIDQNGCDMVNLDNFMSYLDIMINGDEIAKAKLSFKFIDQGNKMYIDHSDIEKLIQGVSTLWNNLSGSKIVPQKYYIDQIIGIIDFKKTGQVSFSQYLETYQKQGNQIDWFQYFNSDQVVDDGQQQQDEMLLKIENEKKNRITQVKNYILQIEEEVQQILIKIKESEKKQIEQFSPITSRKNQQFQPIQSPLISNNANSSQLQYNFSNISPLRKRGSQNIQFNNQMNNNYANTNDQNVSNFLSELDFPTNQFFQNNNNINNININMNNNINQNNTDIRFNTPLNLPNISSSQIYTQQQQNQYQQNSSNQIIQTQRQNNTTIKEFTAQNNDPNYVKSKQQLAQMQSEGQVSYTGPIFINTQTDYNSGDQGLIQGQDGSFEVESDDDEGEDFQKVKEKINQMESDRKDRKNQDLGKELMSMDDLYSNEYDQKLNLLSILEEKIQLILRYTQLAEDLLENKFEPSYKNSLNALDRFNPLDETESEDNSSYVRMRRCTINKIPKKRFKKGQQQKIKQNLQIYIGHENWNIILNLMIGIRSTTKNVFAVSMDPSAEDFKQKKKENLISQLTQDDSIRKAYSFVDYCPVVFDCLRREMNISRESYLRTVGPETILGNLIMGRMNSLTELCRFDQKKNRMKFMVVGHIFSTSLSIEQRYELKGSTYKRTARKKEGEQPEKDIAFKDQDFIDDQMKFSLEQKEKEKVLIQFQRDLEFLKYHQLFNYRLLVGFHKQDINKILQHKNLQFLGKNFRNSLNQTSVNGAGVNLNNHNSQQNQQKNEERSSLPGFNTKEGEHVVFMGILNFLKRYQATNQVTHFFTSTFTNNVVSTVPPDDYANRMFKFISDYVLK</sequence>
<dbReference type="Gene3D" id="1.10.238.10">
    <property type="entry name" value="EF-hand"/>
    <property type="match status" value="1"/>
</dbReference>
<dbReference type="GO" id="GO:0016308">
    <property type="term" value="F:1-phosphatidylinositol-4-phosphate 5-kinase activity"/>
    <property type="evidence" value="ECO:0007669"/>
    <property type="project" value="TreeGrafter"/>
</dbReference>
<feature type="domain" description="PIPK" evidence="3">
    <location>
        <begin position="499"/>
        <end position="902"/>
    </location>
</feature>
<dbReference type="GO" id="GO:0046854">
    <property type="term" value="P:phosphatidylinositol phosphate biosynthetic process"/>
    <property type="evidence" value="ECO:0007669"/>
    <property type="project" value="TreeGrafter"/>
</dbReference>
<dbReference type="SUPFAM" id="SSF47473">
    <property type="entry name" value="EF-hand"/>
    <property type="match status" value="1"/>
</dbReference>
<keyword evidence="1" id="KW-0067">ATP-binding</keyword>
<feature type="region of interest" description="Disordered" evidence="2">
    <location>
        <begin position="821"/>
        <end position="843"/>
    </location>
</feature>
<dbReference type="FunCoup" id="A0A0V0QDA3">
    <property type="interactions" value="28"/>
</dbReference>
<dbReference type="Pfam" id="PF01504">
    <property type="entry name" value="PIP5K"/>
    <property type="match status" value="1"/>
</dbReference>
<dbReference type="AlphaFoldDB" id="A0A0V0QDA3"/>
<evidence type="ECO:0000259" key="3">
    <source>
        <dbReference type="PROSITE" id="PS51455"/>
    </source>
</evidence>
<gene>
    <name evidence="4" type="ORF">PPERSA_07219</name>
</gene>
<keyword evidence="5" id="KW-1185">Reference proteome</keyword>
<keyword evidence="1" id="KW-0547">Nucleotide-binding</keyword>
<evidence type="ECO:0000256" key="1">
    <source>
        <dbReference type="PROSITE-ProRule" id="PRU00781"/>
    </source>
</evidence>
<dbReference type="InterPro" id="IPR011992">
    <property type="entry name" value="EF-hand-dom_pair"/>
</dbReference>